<keyword evidence="2" id="KW-1185">Reference proteome</keyword>
<dbReference type="EMBL" id="FNOV01000011">
    <property type="protein sequence ID" value="SDY64272.1"/>
    <property type="molecule type" value="Genomic_DNA"/>
</dbReference>
<dbReference type="Proteomes" id="UP000199249">
    <property type="component" value="Unassembled WGS sequence"/>
</dbReference>
<organism evidence="1 2">
    <name type="scientific">Hymenobacter psychrophilus</name>
    <dbReference type="NCBI Taxonomy" id="651662"/>
    <lineage>
        <taxon>Bacteria</taxon>
        <taxon>Pseudomonadati</taxon>
        <taxon>Bacteroidota</taxon>
        <taxon>Cytophagia</taxon>
        <taxon>Cytophagales</taxon>
        <taxon>Hymenobacteraceae</taxon>
        <taxon>Hymenobacter</taxon>
    </lineage>
</organism>
<proteinExistence type="predicted"/>
<protein>
    <submittedName>
        <fullName evidence="1">Uncharacterized protein</fullName>
    </submittedName>
</protein>
<name>A0A1H3LII3_9BACT</name>
<evidence type="ECO:0000313" key="2">
    <source>
        <dbReference type="Proteomes" id="UP000199249"/>
    </source>
</evidence>
<dbReference type="AlphaFoldDB" id="A0A1H3LII3"/>
<dbReference type="STRING" id="651662.SAMN04488069_1116"/>
<gene>
    <name evidence="1" type="ORF">SAMN04488069_1116</name>
</gene>
<evidence type="ECO:0000313" key="1">
    <source>
        <dbReference type="EMBL" id="SDY64272.1"/>
    </source>
</evidence>
<sequence>MPWREIRTPKPGRKWPHMKDTAASAATEATLFPPARTALRDLYRAARHLPSSDPYTPARLGRIADQAEYLLDSWPVSQWPMSLHSGQSLPARAVLLGWVAAARRDISHAGTAAGTSWPYPQWHRITTTLLAALVPFA</sequence>
<reference evidence="2" key="1">
    <citation type="submission" date="2016-10" db="EMBL/GenBank/DDBJ databases">
        <authorList>
            <person name="Varghese N."/>
            <person name="Submissions S."/>
        </authorList>
    </citation>
    <scope>NUCLEOTIDE SEQUENCE [LARGE SCALE GENOMIC DNA]</scope>
    <source>
        <strain evidence="2">CGMCC 1.8975</strain>
    </source>
</reference>
<accession>A0A1H3LII3</accession>